<sequence>MDEDGVVNHHMNDNNQMKYLAIMIEQIENQLRLLSTRNQSRLSAISDMFCQDYHLDQLECRLERLDFEIIDLYHQYLFNEKKFTDEELESCLTRLESHAQLNKEYMTKSIYLMAAAPNSQRMTMAFCQRSKLMSTLMLMMNNQCSMLKDLFESIMMTTRARNREQQSSMGIIQQELCKNNYN</sequence>
<organism evidence="1 2">
    <name type="scientific">Euroglyphus maynei</name>
    <name type="common">Mayne's house dust mite</name>
    <dbReference type="NCBI Taxonomy" id="6958"/>
    <lineage>
        <taxon>Eukaryota</taxon>
        <taxon>Metazoa</taxon>
        <taxon>Ecdysozoa</taxon>
        <taxon>Arthropoda</taxon>
        <taxon>Chelicerata</taxon>
        <taxon>Arachnida</taxon>
        <taxon>Acari</taxon>
        <taxon>Acariformes</taxon>
        <taxon>Sarcoptiformes</taxon>
        <taxon>Astigmata</taxon>
        <taxon>Psoroptidia</taxon>
        <taxon>Analgoidea</taxon>
        <taxon>Pyroglyphidae</taxon>
        <taxon>Pyroglyphinae</taxon>
        <taxon>Euroglyphus</taxon>
    </lineage>
</organism>
<evidence type="ECO:0000313" key="1">
    <source>
        <dbReference type="EMBL" id="OTF82873.1"/>
    </source>
</evidence>
<reference evidence="1 2" key="1">
    <citation type="submission" date="2017-03" db="EMBL/GenBank/DDBJ databases">
        <title>Genome Survey of Euroglyphus maynei.</title>
        <authorList>
            <person name="Arlian L.G."/>
            <person name="Morgan M.S."/>
            <person name="Rider S.D."/>
        </authorList>
    </citation>
    <scope>NUCLEOTIDE SEQUENCE [LARGE SCALE GENOMIC DNA]</scope>
    <source>
        <strain evidence="1">Arlian Lab</strain>
        <tissue evidence="1">Whole body</tissue>
    </source>
</reference>
<dbReference type="AlphaFoldDB" id="A0A1Y3BST5"/>
<proteinExistence type="predicted"/>
<name>A0A1Y3BST5_EURMA</name>
<gene>
    <name evidence="1" type="ORF">BLA29_002292</name>
</gene>
<keyword evidence="2" id="KW-1185">Reference proteome</keyword>
<dbReference type="Proteomes" id="UP000194236">
    <property type="component" value="Unassembled WGS sequence"/>
</dbReference>
<protein>
    <submittedName>
        <fullName evidence="1">Uncharacterized protein</fullName>
    </submittedName>
</protein>
<comment type="caution">
    <text evidence="1">The sequence shown here is derived from an EMBL/GenBank/DDBJ whole genome shotgun (WGS) entry which is preliminary data.</text>
</comment>
<accession>A0A1Y3BST5</accession>
<dbReference type="EMBL" id="MUJZ01006368">
    <property type="protein sequence ID" value="OTF82873.1"/>
    <property type="molecule type" value="Genomic_DNA"/>
</dbReference>
<evidence type="ECO:0000313" key="2">
    <source>
        <dbReference type="Proteomes" id="UP000194236"/>
    </source>
</evidence>